<accession>A0ABU6WG48</accession>
<evidence type="ECO:0000313" key="1">
    <source>
        <dbReference type="EMBL" id="MED6184852.1"/>
    </source>
</evidence>
<protein>
    <submittedName>
        <fullName evidence="1">Uncharacterized protein</fullName>
    </submittedName>
</protein>
<sequence>MIVKHDCCAMRMLPISNKFDVFKLNKNAKEWSRIHSLEDYAVMIGHSSSVQMFPGEVLINFRMAVASSHGVLLQWRPEDPDPYRNVSMHHLGSMYIKLLGCKLLTGTTSQALWEIL</sequence>
<proteinExistence type="predicted"/>
<reference evidence="1 2" key="1">
    <citation type="journal article" date="2023" name="Plants (Basel)">
        <title>Bridging the Gap: Combining Genomics and Transcriptomics Approaches to Understand Stylosanthes scabra, an Orphan Legume from the Brazilian Caatinga.</title>
        <authorList>
            <person name="Ferreira-Neto J.R.C."/>
            <person name="da Silva M.D."/>
            <person name="Binneck E."/>
            <person name="de Melo N.F."/>
            <person name="da Silva R.H."/>
            <person name="de Melo A.L.T.M."/>
            <person name="Pandolfi V."/>
            <person name="Bustamante F.O."/>
            <person name="Brasileiro-Vidal A.C."/>
            <person name="Benko-Iseppon A.M."/>
        </authorList>
    </citation>
    <scope>NUCLEOTIDE SEQUENCE [LARGE SCALE GENOMIC DNA]</scope>
    <source>
        <tissue evidence="1">Leaves</tissue>
    </source>
</reference>
<dbReference type="EMBL" id="JASCZI010181606">
    <property type="protein sequence ID" value="MED6184852.1"/>
    <property type="molecule type" value="Genomic_DNA"/>
</dbReference>
<gene>
    <name evidence="1" type="ORF">PIB30_051412</name>
</gene>
<evidence type="ECO:0000313" key="2">
    <source>
        <dbReference type="Proteomes" id="UP001341840"/>
    </source>
</evidence>
<name>A0ABU6WG48_9FABA</name>
<dbReference type="Proteomes" id="UP001341840">
    <property type="component" value="Unassembled WGS sequence"/>
</dbReference>
<comment type="caution">
    <text evidence="1">The sequence shown here is derived from an EMBL/GenBank/DDBJ whole genome shotgun (WGS) entry which is preliminary data.</text>
</comment>
<keyword evidence="2" id="KW-1185">Reference proteome</keyword>
<organism evidence="1 2">
    <name type="scientific">Stylosanthes scabra</name>
    <dbReference type="NCBI Taxonomy" id="79078"/>
    <lineage>
        <taxon>Eukaryota</taxon>
        <taxon>Viridiplantae</taxon>
        <taxon>Streptophyta</taxon>
        <taxon>Embryophyta</taxon>
        <taxon>Tracheophyta</taxon>
        <taxon>Spermatophyta</taxon>
        <taxon>Magnoliopsida</taxon>
        <taxon>eudicotyledons</taxon>
        <taxon>Gunneridae</taxon>
        <taxon>Pentapetalae</taxon>
        <taxon>rosids</taxon>
        <taxon>fabids</taxon>
        <taxon>Fabales</taxon>
        <taxon>Fabaceae</taxon>
        <taxon>Papilionoideae</taxon>
        <taxon>50 kb inversion clade</taxon>
        <taxon>dalbergioids sensu lato</taxon>
        <taxon>Dalbergieae</taxon>
        <taxon>Pterocarpus clade</taxon>
        <taxon>Stylosanthes</taxon>
    </lineage>
</organism>